<evidence type="ECO:0000313" key="11">
    <source>
        <dbReference type="EMBL" id="TGG87341.1"/>
    </source>
</evidence>
<comment type="catalytic activity">
    <reaction evidence="7">
        <text>a 1-acyl-sn-glycero-3-phosphate + an acyl-CoA = a 1,2-diacyl-sn-glycero-3-phosphate + CoA</text>
        <dbReference type="Rhea" id="RHEA:19709"/>
        <dbReference type="ChEBI" id="CHEBI:57287"/>
        <dbReference type="ChEBI" id="CHEBI:57970"/>
        <dbReference type="ChEBI" id="CHEBI:58342"/>
        <dbReference type="ChEBI" id="CHEBI:58608"/>
        <dbReference type="EC" id="2.3.1.51"/>
    </reaction>
</comment>
<dbReference type="Proteomes" id="UP000199322">
    <property type="component" value="Unassembled WGS sequence"/>
</dbReference>
<dbReference type="STRING" id="28234.SAMN04488588_1385"/>
<gene>
    <name evidence="11" type="ORF">E4650_08540</name>
    <name evidence="10" type="ORF">SAMN04488588_1385</name>
</gene>
<keyword evidence="5 7" id="KW-0443">Lipid metabolism</keyword>
<feature type="domain" description="Phospholipid/glycerol acyltransferase" evidence="9">
    <location>
        <begin position="83"/>
        <end position="196"/>
    </location>
</feature>
<dbReference type="EMBL" id="SRME01000005">
    <property type="protein sequence ID" value="TGG87341.1"/>
    <property type="molecule type" value="Genomic_DNA"/>
</dbReference>
<evidence type="ECO:0000259" key="9">
    <source>
        <dbReference type="SMART" id="SM00563"/>
    </source>
</evidence>
<evidence type="ECO:0000313" key="12">
    <source>
        <dbReference type="Proteomes" id="UP000199322"/>
    </source>
</evidence>
<organism evidence="10 12">
    <name type="scientific">Geotoga petraea</name>
    <dbReference type="NCBI Taxonomy" id="28234"/>
    <lineage>
        <taxon>Bacteria</taxon>
        <taxon>Thermotogati</taxon>
        <taxon>Thermotogota</taxon>
        <taxon>Thermotogae</taxon>
        <taxon>Petrotogales</taxon>
        <taxon>Petrotogaceae</taxon>
        <taxon>Geotoga</taxon>
    </lineage>
</organism>
<dbReference type="SMART" id="SM00563">
    <property type="entry name" value="PlsC"/>
    <property type="match status" value="1"/>
</dbReference>
<dbReference type="Pfam" id="PF01553">
    <property type="entry name" value="Acyltransferase"/>
    <property type="match status" value="1"/>
</dbReference>
<dbReference type="InterPro" id="IPR004552">
    <property type="entry name" value="AGP_acyltrans"/>
</dbReference>
<evidence type="ECO:0000256" key="8">
    <source>
        <dbReference type="SAM" id="Phobius"/>
    </source>
</evidence>
<dbReference type="GO" id="GO:0006654">
    <property type="term" value="P:phosphatidic acid biosynthetic process"/>
    <property type="evidence" value="ECO:0007669"/>
    <property type="project" value="TreeGrafter"/>
</dbReference>
<dbReference type="GO" id="GO:0003841">
    <property type="term" value="F:1-acylglycerol-3-phosphate O-acyltransferase activity"/>
    <property type="evidence" value="ECO:0007669"/>
    <property type="project" value="UniProtKB-UniRule"/>
</dbReference>
<comment type="domain">
    <text evidence="7">The HXXXXD motif is essential for acyltransferase activity and may constitute the binding site for the phosphate moiety of the glycerol-3-phosphate.</text>
</comment>
<comment type="pathway">
    <text evidence="1">Lipid metabolism.</text>
</comment>
<evidence type="ECO:0000256" key="6">
    <source>
        <dbReference type="ARBA" id="ARBA00023315"/>
    </source>
</evidence>
<evidence type="ECO:0000313" key="10">
    <source>
        <dbReference type="EMBL" id="SDC59068.1"/>
    </source>
</evidence>
<dbReference type="RefSeq" id="WP_091404032.1">
    <property type="nucleotide sequence ID" value="NZ_FMYV01000005.1"/>
</dbReference>
<dbReference type="OrthoDB" id="9803035at2"/>
<reference evidence="11 13" key="2">
    <citation type="submission" date="2019-04" db="EMBL/GenBank/DDBJ databases">
        <title>Draft genome sequence data and analysis of a Fermenting Bacterium, Geotoga petraea strain HO-Geo1, isolated from heavy-oil petroleum reservoir in Russia.</title>
        <authorList>
            <person name="Grouzdev D.S."/>
            <person name="Semenova E.M."/>
            <person name="Sokolova D.S."/>
            <person name="Tourova T.P."/>
            <person name="Poltaraus A.B."/>
            <person name="Nazina T.N."/>
        </authorList>
    </citation>
    <scope>NUCLEOTIDE SEQUENCE [LARGE SCALE GENOMIC DNA]</scope>
    <source>
        <strain evidence="11 13">HO-Geo1</strain>
    </source>
</reference>
<keyword evidence="8" id="KW-1133">Transmembrane helix</keyword>
<keyword evidence="8" id="KW-0812">Transmembrane</keyword>
<protein>
    <recommendedName>
        <fullName evidence="7">1-acyl-sn-glycerol-3-phosphate acyltransferase</fullName>
        <ecNumber evidence="7">2.3.1.51</ecNumber>
    </recommendedName>
</protein>
<evidence type="ECO:0000256" key="3">
    <source>
        <dbReference type="ARBA" id="ARBA00022516"/>
    </source>
</evidence>
<evidence type="ECO:0000256" key="7">
    <source>
        <dbReference type="RuleBase" id="RU361267"/>
    </source>
</evidence>
<dbReference type="SUPFAM" id="SSF69593">
    <property type="entry name" value="Glycerol-3-phosphate (1)-acyltransferase"/>
    <property type="match status" value="1"/>
</dbReference>
<evidence type="ECO:0000256" key="4">
    <source>
        <dbReference type="ARBA" id="ARBA00022679"/>
    </source>
</evidence>
<keyword evidence="3 7" id="KW-0444">Lipid biosynthesis</keyword>
<keyword evidence="6 7" id="KW-0012">Acyltransferase</keyword>
<sequence>MNFIKNIGLFFLNLYFYIVILVLVFGYGSYGLLKARFLKRTSEEKSKEFVRKTVEKFGRIIMKSFFCKVEVDGKDKIPKNGPYVIVSNHQSYFDIPLIFGYVYPSGFVAKIELAKMPIVGKYINALDSVLINRKDPKSGAASLRKFAKNLKNGSIITVFPEGTRTKTGDVGEFKKGTLMVPYRYKVNILPISINGSFNLSKKGSFLFKPTKIKIKIFDVIEPEKFASESELRQHIKSNISTSLQEG</sequence>
<dbReference type="PANTHER" id="PTHR10434">
    <property type="entry name" value="1-ACYL-SN-GLYCEROL-3-PHOSPHATE ACYLTRANSFERASE"/>
    <property type="match status" value="1"/>
</dbReference>
<dbReference type="Proteomes" id="UP000297288">
    <property type="component" value="Unassembled WGS sequence"/>
</dbReference>
<dbReference type="CDD" id="cd07989">
    <property type="entry name" value="LPLAT_AGPAT-like"/>
    <property type="match status" value="1"/>
</dbReference>
<accession>A0A1G6MTZ3</accession>
<comment type="similarity">
    <text evidence="2 7">Belongs to the 1-acyl-sn-glycerol-3-phosphate acyltransferase family.</text>
</comment>
<evidence type="ECO:0000256" key="5">
    <source>
        <dbReference type="ARBA" id="ARBA00023098"/>
    </source>
</evidence>
<dbReference type="PANTHER" id="PTHR10434:SF64">
    <property type="entry name" value="1-ACYL-SN-GLYCEROL-3-PHOSPHATE ACYLTRANSFERASE-RELATED"/>
    <property type="match status" value="1"/>
</dbReference>
<dbReference type="GO" id="GO:0016020">
    <property type="term" value="C:membrane"/>
    <property type="evidence" value="ECO:0007669"/>
    <property type="project" value="InterPro"/>
</dbReference>
<dbReference type="InterPro" id="IPR002123">
    <property type="entry name" value="Plipid/glycerol_acylTrfase"/>
</dbReference>
<keyword evidence="12" id="KW-1185">Reference proteome</keyword>
<dbReference type="EMBL" id="FMYV01000005">
    <property type="protein sequence ID" value="SDC59068.1"/>
    <property type="molecule type" value="Genomic_DNA"/>
</dbReference>
<keyword evidence="7" id="KW-1208">Phospholipid metabolism</keyword>
<keyword evidence="7" id="KW-0594">Phospholipid biosynthesis</keyword>
<dbReference type="NCBIfam" id="TIGR00530">
    <property type="entry name" value="AGP_acyltrn"/>
    <property type="match status" value="1"/>
</dbReference>
<evidence type="ECO:0000256" key="2">
    <source>
        <dbReference type="ARBA" id="ARBA00008655"/>
    </source>
</evidence>
<name>A0A1G6MTZ3_9BACT</name>
<reference evidence="10 12" key="1">
    <citation type="submission" date="2016-10" db="EMBL/GenBank/DDBJ databases">
        <authorList>
            <person name="de Groot N.N."/>
        </authorList>
    </citation>
    <scope>NUCLEOTIDE SEQUENCE [LARGE SCALE GENOMIC DNA]</scope>
    <source>
        <strain evidence="10 12">WG14</strain>
    </source>
</reference>
<evidence type="ECO:0000256" key="1">
    <source>
        <dbReference type="ARBA" id="ARBA00005189"/>
    </source>
</evidence>
<evidence type="ECO:0000313" key="13">
    <source>
        <dbReference type="Proteomes" id="UP000297288"/>
    </source>
</evidence>
<keyword evidence="8" id="KW-0472">Membrane</keyword>
<dbReference type="AlphaFoldDB" id="A0A1G6MTZ3"/>
<feature type="transmembrane region" description="Helical" evidence="8">
    <location>
        <begin position="14"/>
        <end position="33"/>
    </location>
</feature>
<keyword evidence="4 7" id="KW-0808">Transferase</keyword>
<proteinExistence type="inferred from homology"/>
<dbReference type="EC" id="2.3.1.51" evidence="7"/>